<evidence type="ECO:0000313" key="1">
    <source>
        <dbReference type="EMBL" id="PPT75698.1"/>
    </source>
</evidence>
<organism evidence="1 2">
    <name type="scientific">Xanthomonas theicola</name>
    <dbReference type="NCBI Taxonomy" id="56464"/>
    <lineage>
        <taxon>Bacteria</taxon>
        <taxon>Pseudomonadati</taxon>
        <taxon>Pseudomonadota</taxon>
        <taxon>Gammaproteobacteria</taxon>
        <taxon>Lysobacterales</taxon>
        <taxon>Lysobacteraceae</taxon>
        <taxon>Xanthomonas</taxon>
    </lineage>
</organism>
<reference evidence="1 2" key="1">
    <citation type="submission" date="2016-08" db="EMBL/GenBank/DDBJ databases">
        <title>Evolution of the type three secretion system and type three effector repertoires in Xanthomonas.</title>
        <authorList>
            <person name="Merda D."/>
            <person name="Briand M."/>
            <person name="Bosis E."/>
            <person name="Rousseau C."/>
            <person name="Portier P."/>
            <person name="Jacques M.-A."/>
            <person name="Fischer-Le Saux M."/>
        </authorList>
    </citation>
    <scope>NUCLEOTIDE SEQUENCE [LARGE SCALE GENOMIC DNA]</scope>
    <source>
        <strain evidence="1 2">CFBP 4691</strain>
    </source>
</reference>
<protein>
    <submittedName>
        <fullName evidence="1">Uncharacterized protein</fullName>
    </submittedName>
</protein>
<comment type="caution">
    <text evidence="1">The sequence shown here is derived from an EMBL/GenBank/DDBJ whole genome shotgun (WGS) entry which is preliminary data.</text>
</comment>
<keyword evidence="2" id="KW-1185">Reference proteome</keyword>
<dbReference type="EMBL" id="MIGX01000205">
    <property type="protein sequence ID" value="PPT75698.1"/>
    <property type="molecule type" value="Genomic_DNA"/>
</dbReference>
<sequence>MDSVYGRNKFDSSRGCWHHSFQTGGDSIEYCMIAAKPEAINADGGIMIYLQAYSDPQAEIYSQVEPGLEGLFLIEVGAGKKWRVVASNPAIDRGQAGDCGCLDSKLIEVGPSRYGWLSTMGGVWQGIQATHYSLQVPIGSKIRDVSNIPRVRENSPGESNTLEVERNGEVVAGMYPLKVTLSRGDSVLETRLVAYDEKQGFYPWKP</sequence>
<evidence type="ECO:0000313" key="2">
    <source>
        <dbReference type="Proteomes" id="UP000239898"/>
    </source>
</evidence>
<proteinExistence type="predicted"/>
<dbReference type="Proteomes" id="UP000239898">
    <property type="component" value="Unassembled WGS sequence"/>
</dbReference>
<dbReference type="AlphaFoldDB" id="A0A2S6Z3L8"/>
<dbReference type="OrthoDB" id="6025407at2"/>
<name>A0A2S6Z3L8_9XANT</name>
<accession>A0A2S6Z3L8</accession>
<gene>
    <name evidence="1" type="ORF">XthCFBP4691_19710</name>
</gene>